<keyword evidence="9" id="KW-1185">Reference proteome</keyword>
<evidence type="ECO:0000256" key="3">
    <source>
        <dbReference type="ARBA" id="ARBA00022729"/>
    </source>
</evidence>
<dbReference type="InterPro" id="IPR012944">
    <property type="entry name" value="SusD_RagB_dom"/>
</dbReference>
<dbReference type="EMBL" id="BAABEY010000034">
    <property type="protein sequence ID" value="GAA4445526.1"/>
    <property type="molecule type" value="Genomic_DNA"/>
</dbReference>
<dbReference type="Pfam" id="PF07980">
    <property type="entry name" value="SusD_RagB"/>
    <property type="match status" value="1"/>
</dbReference>
<evidence type="ECO:0000313" key="9">
    <source>
        <dbReference type="Proteomes" id="UP001501508"/>
    </source>
</evidence>
<feature type="domain" description="SusD-like N-terminal" evidence="7">
    <location>
        <begin position="99"/>
        <end position="203"/>
    </location>
</feature>
<evidence type="ECO:0000256" key="4">
    <source>
        <dbReference type="ARBA" id="ARBA00023136"/>
    </source>
</evidence>
<gene>
    <name evidence="8" type="ORF">GCM10023091_37270</name>
</gene>
<comment type="similarity">
    <text evidence="2">Belongs to the SusD family.</text>
</comment>
<dbReference type="Pfam" id="PF14322">
    <property type="entry name" value="SusD-like_3"/>
    <property type="match status" value="1"/>
</dbReference>
<protein>
    <submittedName>
        <fullName evidence="8">RagB/SusD family nutrient uptake outer membrane protein</fullName>
    </submittedName>
</protein>
<dbReference type="Proteomes" id="UP001501508">
    <property type="component" value="Unassembled WGS sequence"/>
</dbReference>
<comment type="subcellular location">
    <subcellularLocation>
        <location evidence="1">Cell outer membrane</location>
    </subcellularLocation>
</comment>
<evidence type="ECO:0000313" key="8">
    <source>
        <dbReference type="EMBL" id="GAA4445526.1"/>
    </source>
</evidence>
<evidence type="ECO:0000259" key="6">
    <source>
        <dbReference type="Pfam" id="PF07980"/>
    </source>
</evidence>
<evidence type="ECO:0000256" key="5">
    <source>
        <dbReference type="ARBA" id="ARBA00023237"/>
    </source>
</evidence>
<keyword evidence="3" id="KW-0732">Signal</keyword>
<proteinExistence type="inferred from homology"/>
<dbReference type="InterPro" id="IPR033985">
    <property type="entry name" value="SusD-like_N"/>
</dbReference>
<organism evidence="8 9">
    <name type="scientific">Ravibacter arvi</name>
    <dbReference type="NCBI Taxonomy" id="2051041"/>
    <lineage>
        <taxon>Bacteria</taxon>
        <taxon>Pseudomonadati</taxon>
        <taxon>Bacteroidota</taxon>
        <taxon>Cytophagia</taxon>
        <taxon>Cytophagales</taxon>
        <taxon>Spirosomataceae</taxon>
        <taxon>Ravibacter</taxon>
    </lineage>
</organism>
<dbReference type="PROSITE" id="PS51257">
    <property type="entry name" value="PROKAR_LIPOPROTEIN"/>
    <property type="match status" value="1"/>
</dbReference>
<feature type="domain" description="RagB/SusD" evidence="6">
    <location>
        <begin position="302"/>
        <end position="581"/>
    </location>
</feature>
<name>A0ABP8M6S3_9BACT</name>
<dbReference type="Gene3D" id="1.25.40.390">
    <property type="match status" value="1"/>
</dbReference>
<keyword evidence="5" id="KW-0998">Cell outer membrane</keyword>
<reference evidence="9" key="1">
    <citation type="journal article" date="2019" name="Int. J. Syst. Evol. Microbiol.">
        <title>The Global Catalogue of Microorganisms (GCM) 10K type strain sequencing project: providing services to taxonomists for standard genome sequencing and annotation.</title>
        <authorList>
            <consortium name="The Broad Institute Genomics Platform"/>
            <consortium name="The Broad Institute Genome Sequencing Center for Infectious Disease"/>
            <person name="Wu L."/>
            <person name="Ma J."/>
        </authorList>
    </citation>
    <scope>NUCLEOTIDE SEQUENCE [LARGE SCALE GENOMIC DNA]</scope>
    <source>
        <strain evidence="9">JCM 31920</strain>
    </source>
</reference>
<keyword evidence="4" id="KW-0472">Membrane</keyword>
<accession>A0ABP8M6S3</accession>
<comment type="caution">
    <text evidence="8">The sequence shown here is derived from an EMBL/GenBank/DDBJ whole genome shotgun (WGS) entry which is preliminary data.</text>
</comment>
<dbReference type="RefSeq" id="WP_345032015.1">
    <property type="nucleotide sequence ID" value="NZ_BAABEY010000034.1"/>
</dbReference>
<dbReference type="InterPro" id="IPR011990">
    <property type="entry name" value="TPR-like_helical_dom_sf"/>
</dbReference>
<sequence>MKAIVKTFLIVYGLILLGCNESFLNKSPLDTISTQDYWKTAKDLELYINQFYPVAFAISGSDRYEGIFAADLPTDDLVAAQVNDRLRGSRVVPATGGWNYTNIRNLNYFFEHYKKVEEDFERYRHFVGEAHFFRAYFYFLLVKEYGDVPLIDKVLATDDAELYGARTPRNQVIDFIVADLDKAIEYMDPGINAGRTRLSRGIALLLKSRVCLYEGTWEKYHAGKPFGVASPDPARYFQLAAQASEELMNSGLYTLFTTGNPAKDYFFFGETDYSGNSEVLLWKKYDLALNHGHSRQFQIATGKSGGAGLSKSLIESYLCKDGKPIYLSSGTKNPLYAGDGNLREVVQNRDPRLHQTIFIPGDPLQVSGPDTLRFVRPVVDQPAHTKNTTGYQLKKTLNYNPVHHITSETLPVGYTGWIIFRYAEALLNYAEARAELGTLTQADLDRSVNLLRQRVGMPGLILSAIHADPNWQFPGLSPIINEIRRERRVELVWEGFRWDDIARWAAAGTLISGKRLLGARFNKTDYPDLKAEAFRLTDGFFDEYRDVLPNGFGFRADRDYLSPISTEELTLNPGLEQNPGW</sequence>
<dbReference type="SUPFAM" id="SSF48452">
    <property type="entry name" value="TPR-like"/>
    <property type="match status" value="1"/>
</dbReference>
<evidence type="ECO:0000256" key="2">
    <source>
        <dbReference type="ARBA" id="ARBA00006275"/>
    </source>
</evidence>
<evidence type="ECO:0000256" key="1">
    <source>
        <dbReference type="ARBA" id="ARBA00004442"/>
    </source>
</evidence>
<evidence type="ECO:0000259" key="7">
    <source>
        <dbReference type="Pfam" id="PF14322"/>
    </source>
</evidence>